<organism evidence="2 3">
    <name type="scientific">Acetobacter pasteurianus</name>
    <name type="common">Acetobacter turbidans</name>
    <dbReference type="NCBI Taxonomy" id="438"/>
    <lineage>
        <taxon>Bacteria</taxon>
        <taxon>Pseudomonadati</taxon>
        <taxon>Pseudomonadota</taxon>
        <taxon>Alphaproteobacteria</taxon>
        <taxon>Acetobacterales</taxon>
        <taxon>Acetobacteraceae</taxon>
        <taxon>Acetobacter</taxon>
    </lineage>
</organism>
<dbReference type="EMBL" id="LYUD01000113">
    <property type="protein sequence ID" value="OAZ71115.1"/>
    <property type="molecule type" value="Genomic_DNA"/>
</dbReference>
<accession>A0A1A0D7U7</accession>
<dbReference type="AlphaFoldDB" id="A0A1A0D7U7"/>
<comment type="caution">
    <text evidence="2">The sequence shown here is derived from an EMBL/GenBank/DDBJ whole genome shotgun (WGS) entry which is preliminary data.</text>
</comment>
<reference evidence="2 3" key="1">
    <citation type="submission" date="2016-05" db="EMBL/GenBank/DDBJ databases">
        <title>Genome sequencing of Acetobacter pasteurianus strain SRCM100623.</title>
        <authorList>
            <person name="Song Y.R."/>
        </authorList>
    </citation>
    <scope>NUCLEOTIDE SEQUENCE [LARGE SCALE GENOMIC DNA]</scope>
    <source>
        <strain evidence="2 3">SRCM100623</strain>
    </source>
</reference>
<name>A0A1A0D7U7_ACEPA</name>
<evidence type="ECO:0000256" key="1">
    <source>
        <dbReference type="SAM" id="MobiDB-lite"/>
    </source>
</evidence>
<evidence type="ECO:0000313" key="2">
    <source>
        <dbReference type="EMBL" id="OAZ71115.1"/>
    </source>
</evidence>
<evidence type="ECO:0000313" key="3">
    <source>
        <dbReference type="Proteomes" id="UP000093796"/>
    </source>
</evidence>
<proteinExistence type="predicted"/>
<dbReference type="Proteomes" id="UP000093796">
    <property type="component" value="Unassembled WGS sequence"/>
</dbReference>
<feature type="compositionally biased region" description="Basic residues" evidence="1">
    <location>
        <begin position="203"/>
        <end position="221"/>
    </location>
</feature>
<feature type="region of interest" description="Disordered" evidence="1">
    <location>
        <begin position="199"/>
        <end position="235"/>
    </location>
</feature>
<protein>
    <submittedName>
        <fullName evidence="2">Uncharacterized protein</fullName>
    </submittedName>
</protein>
<sequence>MPQQSRKSTEPMTHWLYRYMKRAGWICLSLPNCWDGVKPMPWLNWGRVFTSIPNAASRAGTSGSRLMRCSQAPCEPNWLLHARPHIMISGMHAMSAPLKACSRRICVPLKLRPVWVRPGYPSLTLRTSCTRSWGLKRPFVIPQRSHAGVLTVRHSCHAQKQHLSGARNDAMRLNFWRTRCPSPFPRSGITGAMRMAMTGANSIRRKPRQPRKNWRLSRARSKNGSGGIPSARTVS</sequence>
<gene>
    <name evidence="2" type="ORF">SRCM100623_02131</name>
</gene>